<dbReference type="OrthoDB" id="3537906at2"/>
<dbReference type="Pfam" id="PF00550">
    <property type="entry name" value="PP-binding"/>
    <property type="match status" value="1"/>
</dbReference>
<dbReference type="InterPro" id="IPR020806">
    <property type="entry name" value="PKS_PP-bd"/>
</dbReference>
<protein>
    <submittedName>
        <fullName evidence="4">Acyl carrier protein</fullName>
    </submittedName>
</protein>
<dbReference type="InterPro" id="IPR036736">
    <property type="entry name" value="ACP-like_sf"/>
</dbReference>
<proteinExistence type="predicted"/>
<dbReference type="Proteomes" id="UP000190637">
    <property type="component" value="Unassembled WGS sequence"/>
</dbReference>
<dbReference type="SUPFAM" id="SSF47336">
    <property type="entry name" value="ACP-like"/>
    <property type="match status" value="1"/>
</dbReference>
<dbReference type="InterPro" id="IPR009081">
    <property type="entry name" value="PP-bd_ACP"/>
</dbReference>
<keyword evidence="2" id="KW-0597">Phosphoprotein</keyword>
<dbReference type="PROSITE" id="PS50075">
    <property type="entry name" value="CARRIER"/>
    <property type="match status" value="1"/>
</dbReference>
<evidence type="ECO:0000259" key="3">
    <source>
        <dbReference type="PROSITE" id="PS50075"/>
    </source>
</evidence>
<keyword evidence="1" id="KW-0596">Phosphopantetheine</keyword>
<keyword evidence="5" id="KW-1185">Reference proteome</keyword>
<evidence type="ECO:0000313" key="4">
    <source>
        <dbReference type="EMBL" id="SKA35218.1"/>
    </source>
</evidence>
<dbReference type="Gene3D" id="1.10.1200.10">
    <property type="entry name" value="ACP-like"/>
    <property type="match status" value="1"/>
</dbReference>
<evidence type="ECO:0000313" key="5">
    <source>
        <dbReference type="Proteomes" id="UP000190637"/>
    </source>
</evidence>
<dbReference type="GO" id="GO:0031177">
    <property type="term" value="F:phosphopantetheine binding"/>
    <property type="evidence" value="ECO:0007669"/>
    <property type="project" value="InterPro"/>
</dbReference>
<reference evidence="4 5" key="1">
    <citation type="submission" date="2017-02" db="EMBL/GenBank/DDBJ databases">
        <authorList>
            <person name="Peterson S.W."/>
        </authorList>
    </citation>
    <scope>NUCLEOTIDE SEQUENCE [LARGE SCALE GENOMIC DNA]</scope>
    <source>
        <strain evidence="4 5">DSM 45154</strain>
    </source>
</reference>
<dbReference type="SMART" id="SM00823">
    <property type="entry name" value="PKS_PP"/>
    <property type="match status" value="1"/>
</dbReference>
<evidence type="ECO:0000256" key="2">
    <source>
        <dbReference type="ARBA" id="ARBA00022553"/>
    </source>
</evidence>
<dbReference type="EMBL" id="FUWS01000014">
    <property type="protein sequence ID" value="SKA35218.1"/>
    <property type="molecule type" value="Genomic_DNA"/>
</dbReference>
<dbReference type="STRING" id="1122192.SAMN02745673_04436"/>
<dbReference type="InterPro" id="IPR006162">
    <property type="entry name" value="Ppantetheine_attach_site"/>
</dbReference>
<organism evidence="4 5">
    <name type="scientific">Marinactinospora thermotolerans DSM 45154</name>
    <dbReference type="NCBI Taxonomy" id="1122192"/>
    <lineage>
        <taxon>Bacteria</taxon>
        <taxon>Bacillati</taxon>
        <taxon>Actinomycetota</taxon>
        <taxon>Actinomycetes</taxon>
        <taxon>Streptosporangiales</taxon>
        <taxon>Nocardiopsidaceae</taxon>
        <taxon>Marinactinospora</taxon>
    </lineage>
</organism>
<dbReference type="AlphaFoldDB" id="A0A1T4T4Y7"/>
<evidence type="ECO:0000256" key="1">
    <source>
        <dbReference type="ARBA" id="ARBA00022450"/>
    </source>
</evidence>
<feature type="domain" description="Carrier" evidence="3">
    <location>
        <begin position="43"/>
        <end position="118"/>
    </location>
</feature>
<gene>
    <name evidence="4" type="ORF">SAMN02745673_04436</name>
</gene>
<accession>A0A1T4T4Y7</accession>
<name>A0A1T4T4Y7_9ACTN</name>
<dbReference type="RefSeq" id="WP_159457298.1">
    <property type="nucleotide sequence ID" value="NZ_FUWS01000014.1"/>
</dbReference>
<dbReference type="PROSITE" id="PS00012">
    <property type="entry name" value="PHOSPHOPANTETHEINE"/>
    <property type="match status" value="1"/>
</dbReference>
<sequence>MAAPGDSDEVDVASVGAAVFERASPDGHVDGSQPAAQAGPSWARLSEEIRAALARQMGSEPPPVISDDDLLADLGVDSVVLIGAVSRLERRYGIALSDDSVFSATTFASLVDALRRAALARRGR</sequence>